<dbReference type="InterPro" id="IPR032466">
    <property type="entry name" value="Metal_Hydrolase"/>
</dbReference>
<proteinExistence type="inferred from homology"/>
<dbReference type="InterPro" id="IPR015991">
    <property type="entry name" value="TatD/YcfH-like"/>
</dbReference>
<feature type="binding site" evidence="4">
    <location>
        <position position="111"/>
    </location>
    <ligand>
        <name>a divalent metal cation</name>
        <dbReference type="ChEBI" id="CHEBI:60240"/>
        <label>1</label>
    </ligand>
</feature>
<dbReference type="EMBL" id="FLUP01000001">
    <property type="protein sequence ID" value="SBW08626.1"/>
    <property type="molecule type" value="Genomic_DNA"/>
</dbReference>
<dbReference type="CDD" id="cd01310">
    <property type="entry name" value="TatD_DNAse"/>
    <property type="match status" value="1"/>
</dbReference>
<comment type="similarity">
    <text evidence="1">Belongs to the metallo-dependent hydrolases superfamily. TatD-type hydrolase family.</text>
</comment>
<dbReference type="RefSeq" id="WP_192113376.1">
    <property type="nucleotide sequence ID" value="NZ_LT598928.1"/>
</dbReference>
<dbReference type="FunFam" id="3.20.20.140:FF:000005">
    <property type="entry name" value="TatD family hydrolase"/>
    <property type="match status" value="1"/>
</dbReference>
<keyword evidence="3 5" id="KW-0378">Hydrolase</keyword>
<evidence type="ECO:0000313" key="5">
    <source>
        <dbReference type="EMBL" id="SBW08626.1"/>
    </source>
</evidence>
<dbReference type="Pfam" id="PF01026">
    <property type="entry name" value="TatD_DNase"/>
    <property type="match status" value="1"/>
</dbReference>
<dbReference type="PIRSF" id="PIRSF005902">
    <property type="entry name" value="DNase_TatD"/>
    <property type="match status" value="1"/>
</dbReference>
<dbReference type="GO" id="GO:0046872">
    <property type="term" value="F:metal ion binding"/>
    <property type="evidence" value="ECO:0007669"/>
    <property type="project" value="UniProtKB-KW"/>
</dbReference>
<name>A0A212KAD1_9BACT</name>
<dbReference type="InterPro" id="IPR001130">
    <property type="entry name" value="TatD-like"/>
</dbReference>
<feature type="binding site" evidence="4">
    <location>
        <position position="222"/>
    </location>
    <ligand>
        <name>a divalent metal cation</name>
        <dbReference type="ChEBI" id="CHEBI:60240"/>
        <label>1</label>
    </ligand>
</feature>
<feature type="binding site" evidence="4">
    <location>
        <position position="147"/>
    </location>
    <ligand>
        <name>a divalent metal cation</name>
        <dbReference type="ChEBI" id="CHEBI:60240"/>
        <label>2</label>
    </ligand>
</feature>
<dbReference type="AlphaFoldDB" id="A0A212KAD1"/>
<evidence type="ECO:0000256" key="3">
    <source>
        <dbReference type="ARBA" id="ARBA00022801"/>
    </source>
</evidence>
<gene>
    <name evidence="5" type="ORF">KM92DES2_12527</name>
</gene>
<evidence type="ECO:0000256" key="4">
    <source>
        <dbReference type="PIRSR" id="PIRSR005902-1"/>
    </source>
</evidence>
<evidence type="ECO:0000256" key="2">
    <source>
        <dbReference type="ARBA" id="ARBA00022723"/>
    </source>
</evidence>
<accession>A0A212KAD1</accession>
<dbReference type="GO" id="GO:0016788">
    <property type="term" value="F:hydrolase activity, acting on ester bonds"/>
    <property type="evidence" value="ECO:0007669"/>
    <property type="project" value="InterPro"/>
</dbReference>
<dbReference type="PANTHER" id="PTHR46124:SF2">
    <property type="entry name" value="D-AMINOACYL-TRNA DEACYLASE"/>
    <property type="match status" value="1"/>
</dbReference>
<dbReference type="GO" id="GO:0005829">
    <property type="term" value="C:cytosol"/>
    <property type="evidence" value="ECO:0007669"/>
    <property type="project" value="TreeGrafter"/>
</dbReference>
<feature type="binding site" evidence="4">
    <location>
        <position position="172"/>
    </location>
    <ligand>
        <name>a divalent metal cation</name>
        <dbReference type="ChEBI" id="CHEBI:60240"/>
        <label>2</label>
    </ligand>
</feature>
<keyword evidence="2 4" id="KW-0479">Metal-binding</keyword>
<feature type="binding site" evidence="4">
    <location>
        <position position="26"/>
    </location>
    <ligand>
        <name>a divalent metal cation</name>
        <dbReference type="ChEBI" id="CHEBI:60240"/>
        <label>1</label>
    </ligand>
</feature>
<dbReference type="SUPFAM" id="SSF51556">
    <property type="entry name" value="Metallo-dependent hydrolases"/>
    <property type="match status" value="1"/>
</dbReference>
<evidence type="ECO:0000256" key="1">
    <source>
        <dbReference type="ARBA" id="ARBA00009275"/>
    </source>
</evidence>
<dbReference type="Gene3D" id="3.20.20.140">
    <property type="entry name" value="Metal-dependent hydrolases"/>
    <property type="match status" value="1"/>
</dbReference>
<reference evidence="5" key="1">
    <citation type="submission" date="2016-04" db="EMBL/GenBank/DDBJ databases">
        <authorList>
            <person name="Evans L.H."/>
            <person name="Alamgir A."/>
            <person name="Owens N."/>
            <person name="Weber N.D."/>
            <person name="Virtaneva K."/>
            <person name="Barbian K."/>
            <person name="Babar A."/>
            <person name="Rosenke K."/>
        </authorList>
    </citation>
    <scope>NUCLEOTIDE SEQUENCE</scope>
    <source>
        <strain evidence="5">92-2</strain>
    </source>
</reference>
<protein>
    <submittedName>
        <fullName evidence="5">Hydrolase, TatD family</fullName>
    </submittedName>
</protein>
<sequence>MSKKSAVRIDPLTLALPLAGVDSHAHLDGQEFDADRDAVLERAHAAGIAQVGNVFLGPEEYHARRAYFDAHPEVFFLMGVHPCDGQKCTQERLAAMRAAFAEDSRLKAVGEIGLDFYWPDCPREIQYQALRDQLALARAVERPVVIHCRDAEEETLMTLEAEGFAGYPLLWHCFGQGPETARRILSNGWHISIPGPVTYKANEALREAVALIPADRLLLETDAPYLAPLPWRGKRNEPSYTVFTVRAMAEARGENPEDLWRTCGDNARRFFGLPAQE</sequence>
<dbReference type="PROSITE" id="PS01091">
    <property type="entry name" value="TATD_3"/>
    <property type="match status" value="1"/>
</dbReference>
<organism evidence="5">
    <name type="scientific">uncultured Desulfovibrio sp</name>
    <dbReference type="NCBI Taxonomy" id="167968"/>
    <lineage>
        <taxon>Bacteria</taxon>
        <taxon>Pseudomonadati</taxon>
        <taxon>Thermodesulfobacteriota</taxon>
        <taxon>Desulfovibrionia</taxon>
        <taxon>Desulfovibrionales</taxon>
        <taxon>Desulfovibrionaceae</taxon>
        <taxon>Desulfovibrio</taxon>
        <taxon>environmental samples</taxon>
    </lineage>
</organism>
<dbReference type="NCBIfam" id="TIGR00010">
    <property type="entry name" value="YchF/TatD family DNA exonuclease"/>
    <property type="match status" value="1"/>
</dbReference>
<dbReference type="PROSITE" id="PS01090">
    <property type="entry name" value="TATD_2"/>
    <property type="match status" value="1"/>
</dbReference>
<feature type="binding site" evidence="4">
    <location>
        <position position="24"/>
    </location>
    <ligand>
        <name>a divalent metal cation</name>
        <dbReference type="ChEBI" id="CHEBI:60240"/>
        <label>1</label>
    </ligand>
</feature>
<dbReference type="GO" id="GO:0004536">
    <property type="term" value="F:DNA nuclease activity"/>
    <property type="evidence" value="ECO:0007669"/>
    <property type="project" value="InterPro"/>
</dbReference>
<dbReference type="PANTHER" id="PTHR46124">
    <property type="entry name" value="D-AMINOACYL-TRNA DEACYLASE"/>
    <property type="match status" value="1"/>
</dbReference>
<dbReference type="InterPro" id="IPR018228">
    <property type="entry name" value="DNase_TatD-rel_CS"/>
</dbReference>